<dbReference type="CTD" id="186442"/>
<evidence type="ECO:0000313" key="4">
    <source>
        <dbReference type="WormBase" id="F57C2.1"/>
    </source>
</evidence>
<dbReference type="Gene3D" id="3.30.710.10">
    <property type="entry name" value="Potassium Channel Kv1.1, Chain A"/>
    <property type="match status" value="1"/>
</dbReference>
<dbReference type="KEGG" id="cel:CELE_F57C2.1"/>
<accession>O45593</accession>
<dbReference type="InterPro" id="IPR000210">
    <property type="entry name" value="BTB/POZ_dom"/>
</dbReference>
<evidence type="ECO:0000313" key="3">
    <source>
        <dbReference type="Proteomes" id="UP000001940"/>
    </source>
</evidence>
<dbReference type="EMBL" id="BX284602">
    <property type="protein sequence ID" value="CAB05523.2"/>
    <property type="molecule type" value="Genomic_DNA"/>
</dbReference>
<dbReference type="Proteomes" id="UP000001940">
    <property type="component" value="Chromosome II"/>
</dbReference>
<dbReference type="AlphaFoldDB" id="O45593"/>
<dbReference type="IntAct" id="O45593">
    <property type="interactions" value="1"/>
</dbReference>
<proteinExistence type="predicted"/>
<dbReference type="PANTHER" id="PTHR22744:SF16">
    <property type="entry name" value="BTB DOMAIN-CONTAINING PROTEIN"/>
    <property type="match status" value="1"/>
</dbReference>
<dbReference type="FunCoup" id="O45593">
    <property type="interactions" value="14"/>
</dbReference>
<dbReference type="PANTHER" id="PTHR22744">
    <property type="entry name" value="HELIX LOOP HELIX PROTEIN 21-RELATED"/>
    <property type="match status" value="1"/>
</dbReference>
<dbReference type="AGR" id="WB:WBGene00010193"/>
<dbReference type="RefSeq" id="NP_497016.1">
    <property type="nucleotide sequence ID" value="NM_064615.4"/>
</dbReference>
<dbReference type="HOGENOM" id="CLU_036654_0_1_1"/>
<dbReference type="WormBase" id="F57C2.1">
    <property type="protein sequence ID" value="CE28341"/>
    <property type="gene ID" value="WBGene00010193"/>
    <property type="gene designation" value="btb-20"/>
</dbReference>
<name>O45593_CAEEL</name>
<dbReference type="UCSC" id="F57C2.1">
    <property type="organism name" value="c. elegans"/>
</dbReference>
<dbReference type="PIR" id="T22837">
    <property type="entry name" value="T22837"/>
</dbReference>
<dbReference type="STRING" id="6239.F57C2.1.1"/>
<dbReference type="InterPro" id="IPR011333">
    <property type="entry name" value="SKP1/BTB/POZ_sf"/>
</dbReference>
<dbReference type="PaxDb" id="6239-F57C2.1"/>
<sequence>MADEVIEYKFTCSSFYYGRETSQVLNTSITKGLKCVWKTRYASIAEQAFFSWEFDWNELKRLGIDSLAGNITVKSASMSPLNVQIDLRKPTEIVERAFYLRDDDYAYNSYINKTTFEYSFVPYCAQVDESLYEKMFLPSDENDAILVIGNKKLHVCKAFLSYHSSFFRAIFSSAFKEGQMSEIPIKDVTYKDFALMLSTIYPDAVFPNDRTVEKLLEMGDRFIIQSVINHVEYHLLHNTSIGNEKLMWMADRYGMPKLLVKSIQQMNSIEKAKALKSSPDYAKLSKEAKEKILDRLMALI</sequence>
<dbReference type="GeneID" id="186442"/>
<dbReference type="OMA" id="HITFYSA"/>
<dbReference type="SUPFAM" id="SSF54695">
    <property type="entry name" value="POZ domain"/>
    <property type="match status" value="1"/>
</dbReference>
<dbReference type="SMR" id="O45593"/>
<keyword evidence="3" id="KW-1185">Reference proteome</keyword>
<dbReference type="PhylomeDB" id="O45593"/>
<dbReference type="PeptideAtlas" id="O45593"/>
<feature type="domain" description="BTB" evidence="1">
    <location>
        <begin position="142"/>
        <end position="209"/>
    </location>
</feature>
<gene>
    <name evidence="2 4" type="primary">btb-20</name>
    <name evidence="2" type="ORF">CELE_F57C2.1</name>
    <name evidence="4" type="ORF">F57C2.1</name>
</gene>
<dbReference type="eggNOG" id="ENOG502RFNH">
    <property type="taxonomic scope" value="Eukaryota"/>
</dbReference>
<evidence type="ECO:0000313" key="2">
    <source>
        <dbReference type="EMBL" id="CAB05523.2"/>
    </source>
</evidence>
<dbReference type="InParanoid" id="O45593"/>
<dbReference type="SMART" id="SM00225">
    <property type="entry name" value="BTB"/>
    <property type="match status" value="1"/>
</dbReference>
<organism evidence="2 3">
    <name type="scientific">Caenorhabditis elegans</name>
    <dbReference type="NCBI Taxonomy" id="6239"/>
    <lineage>
        <taxon>Eukaryota</taxon>
        <taxon>Metazoa</taxon>
        <taxon>Ecdysozoa</taxon>
        <taxon>Nematoda</taxon>
        <taxon>Chromadorea</taxon>
        <taxon>Rhabditida</taxon>
        <taxon>Rhabditina</taxon>
        <taxon>Rhabditomorpha</taxon>
        <taxon>Rhabditoidea</taxon>
        <taxon>Rhabditidae</taxon>
        <taxon>Peloderinae</taxon>
        <taxon>Caenorhabditis</taxon>
    </lineage>
</organism>
<evidence type="ECO:0000259" key="1">
    <source>
        <dbReference type="PROSITE" id="PS50097"/>
    </source>
</evidence>
<reference evidence="2 3" key="1">
    <citation type="journal article" date="1998" name="Science">
        <title>Genome sequence of the nematode C. elegans: a platform for investigating biology.</title>
        <authorList>
            <consortium name="The C. elegans sequencing consortium"/>
            <person name="Sulson J.E."/>
            <person name="Waterston R."/>
        </authorList>
    </citation>
    <scope>NUCLEOTIDE SEQUENCE [LARGE SCALE GENOMIC DNA]</scope>
    <source>
        <strain evidence="2 3">Bristol N2</strain>
    </source>
</reference>
<dbReference type="Bgee" id="WBGene00010193">
    <property type="expression patterns" value="Expressed in germ line (C elegans) and 3 other cell types or tissues"/>
</dbReference>
<dbReference type="Pfam" id="PF00651">
    <property type="entry name" value="BTB"/>
    <property type="match status" value="1"/>
</dbReference>
<dbReference type="OrthoDB" id="5859785at2759"/>
<dbReference type="PROSITE" id="PS50097">
    <property type="entry name" value="BTB"/>
    <property type="match status" value="1"/>
</dbReference>
<dbReference type="CDD" id="cd18186">
    <property type="entry name" value="BTB_POZ_ZBTB_KLHL-like"/>
    <property type="match status" value="1"/>
</dbReference>
<protein>
    <submittedName>
        <fullName evidence="2">BTB domain-containing protein</fullName>
    </submittedName>
</protein>